<dbReference type="EMBL" id="BAABHS010000002">
    <property type="protein sequence ID" value="GAA4949924.1"/>
    <property type="molecule type" value="Genomic_DNA"/>
</dbReference>
<sequence length="78" mass="8955">MTTYQPSATEPTSAPVVDRSRDMHLLYEALARAQMEERLREAELHRRAAHVRAARKMKRRAEVASLRARRALALAVMQ</sequence>
<keyword evidence="2" id="KW-1185">Reference proteome</keyword>
<gene>
    <name evidence="1" type="ORF">GCM10023205_08100</name>
</gene>
<dbReference type="Proteomes" id="UP001500466">
    <property type="component" value="Unassembled WGS sequence"/>
</dbReference>
<evidence type="ECO:0000313" key="2">
    <source>
        <dbReference type="Proteomes" id="UP001500466"/>
    </source>
</evidence>
<organism evidence="1 2">
    <name type="scientific">Yinghuangia aomiensis</name>
    <dbReference type="NCBI Taxonomy" id="676205"/>
    <lineage>
        <taxon>Bacteria</taxon>
        <taxon>Bacillati</taxon>
        <taxon>Actinomycetota</taxon>
        <taxon>Actinomycetes</taxon>
        <taxon>Kitasatosporales</taxon>
        <taxon>Streptomycetaceae</taxon>
        <taxon>Yinghuangia</taxon>
    </lineage>
</organism>
<accession>A0ABP9GPX4</accession>
<evidence type="ECO:0000313" key="1">
    <source>
        <dbReference type="EMBL" id="GAA4949924.1"/>
    </source>
</evidence>
<name>A0ABP9GPX4_9ACTN</name>
<reference evidence="2" key="1">
    <citation type="journal article" date="2019" name="Int. J. Syst. Evol. Microbiol.">
        <title>The Global Catalogue of Microorganisms (GCM) 10K type strain sequencing project: providing services to taxonomists for standard genome sequencing and annotation.</title>
        <authorList>
            <consortium name="The Broad Institute Genomics Platform"/>
            <consortium name="The Broad Institute Genome Sequencing Center for Infectious Disease"/>
            <person name="Wu L."/>
            <person name="Ma J."/>
        </authorList>
    </citation>
    <scope>NUCLEOTIDE SEQUENCE [LARGE SCALE GENOMIC DNA]</scope>
    <source>
        <strain evidence="2">JCM 17986</strain>
    </source>
</reference>
<proteinExistence type="predicted"/>
<protein>
    <submittedName>
        <fullName evidence="1">Uncharacterized protein</fullName>
    </submittedName>
</protein>
<dbReference type="RefSeq" id="WP_345673835.1">
    <property type="nucleotide sequence ID" value="NZ_BAABHS010000002.1"/>
</dbReference>
<comment type="caution">
    <text evidence="1">The sequence shown here is derived from an EMBL/GenBank/DDBJ whole genome shotgun (WGS) entry which is preliminary data.</text>
</comment>